<dbReference type="EMBL" id="JAVDVI010000011">
    <property type="protein sequence ID" value="MDR6968513.1"/>
    <property type="molecule type" value="Genomic_DNA"/>
</dbReference>
<keyword evidence="1 3" id="KW-0597">Phosphoprotein</keyword>
<organism evidence="6 7">
    <name type="scientific">Flavobacterium arsenatis</name>
    <dbReference type="NCBI Taxonomy" id="1484332"/>
    <lineage>
        <taxon>Bacteria</taxon>
        <taxon>Pseudomonadati</taxon>
        <taxon>Bacteroidota</taxon>
        <taxon>Flavobacteriia</taxon>
        <taxon>Flavobacteriales</taxon>
        <taxon>Flavobacteriaceae</taxon>
        <taxon>Flavobacterium</taxon>
    </lineage>
</organism>
<comment type="caution">
    <text evidence="6">The sequence shown here is derived from an EMBL/GenBank/DDBJ whole genome shotgun (WGS) entry which is preliminary data.</text>
</comment>
<name>A0ABU1TRK0_9FLAO</name>
<dbReference type="Gene3D" id="1.10.10.10">
    <property type="entry name" value="Winged helix-like DNA-binding domain superfamily/Winged helix DNA-binding domain"/>
    <property type="match status" value="1"/>
</dbReference>
<dbReference type="PROSITE" id="PS50110">
    <property type="entry name" value="RESPONSE_REGULATORY"/>
    <property type="match status" value="1"/>
</dbReference>
<sequence>MKNISIAITDDDSLIAVLLQDFLNNSQGYEVLFSASDGNELIAKLNESEQLPDIVLLDLKMEGMDGIEATRHLKIHFPTIKIIVISSHYKHSFLNFMFKTGASAFVPKGISPILLKQIIETVHTKSVYFMEDQIASMIGKPATKTSRFILNDDRDLSEREIEILKLISMQKTANEIGEILHITGRTVEGHKNNLFIKTGAKNIAGLVVFAIQHDIISIDLLPRI</sequence>
<dbReference type="InterPro" id="IPR000792">
    <property type="entry name" value="Tscrpt_reg_LuxR_C"/>
</dbReference>
<dbReference type="SUPFAM" id="SSF46894">
    <property type="entry name" value="C-terminal effector domain of the bipartite response regulators"/>
    <property type="match status" value="1"/>
</dbReference>
<evidence type="ECO:0000256" key="1">
    <source>
        <dbReference type="ARBA" id="ARBA00022553"/>
    </source>
</evidence>
<dbReference type="InterPro" id="IPR011006">
    <property type="entry name" value="CheY-like_superfamily"/>
</dbReference>
<feature type="domain" description="HTH luxR-type" evidence="4">
    <location>
        <begin position="149"/>
        <end position="214"/>
    </location>
</feature>
<dbReference type="PROSITE" id="PS50043">
    <property type="entry name" value="HTH_LUXR_2"/>
    <property type="match status" value="1"/>
</dbReference>
<accession>A0ABU1TRK0</accession>
<dbReference type="InterPro" id="IPR039420">
    <property type="entry name" value="WalR-like"/>
</dbReference>
<dbReference type="Gene3D" id="3.40.50.2300">
    <property type="match status" value="1"/>
</dbReference>
<evidence type="ECO:0000313" key="7">
    <source>
        <dbReference type="Proteomes" id="UP001255185"/>
    </source>
</evidence>
<dbReference type="InterPro" id="IPR058245">
    <property type="entry name" value="NreC/VraR/RcsB-like_REC"/>
</dbReference>
<dbReference type="InterPro" id="IPR001789">
    <property type="entry name" value="Sig_transdc_resp-reg_receiver"/>
</dbReference>
<dbReference type="RefSeq" id="WP_310027114.1">
    <property type="nucleotide sequence ID" value="NZ_JAVDVI010000011.1"/>
</dbReference>
<reference evidence="6 7" key="1">
    <citation type="submission" date="2023-07" db="EMBL/GenBank/DDBJ databases">
        <title>Sorghum-associated microbial communities from plants grown in Nebraska, USA.</title>
        <authorList>
            <person name="Schachtman D."/>
        </authorList>
    </citation>
    <scope>NUCLEOTIDE SEQUENCE [LARGE SCALE GENOMIC DNA]</scope>
    <source>
        <strain evidence="6 7">3773</strain>
    </source>
</reference>
<dbReference type="CDD" id="cd17535">
    <property type="entry name" value="REC_NarL-like"/>
    <property type="match status" value="1"/>
</dbReference>
<evidence type="ECO:0000259" key="4">
    <source>
        <dbReference type="PROSITE" id="PS50043"/>
    </source>
</evidence>
<evidence type="ECO:0000256" key="3">
    <source>
        <dbReference type="PROSITE-ProRule" id="PRU00169"/>
    </source>
</evidence>
<evidence type="ECO:0000313" key="6">
    <source>
        <dbReference type="EMBL" id="MDR6968513.1"/>
    </source>
</evidence>
<dbReference type="Pfam" id="PF00196">
    <property type="entry name" value="GerE"/>
    <property type="match status" value="1"/>
</dbReference>
<proteinExistence type="predicted"/>
<dbReference type="Pfam" id="PF00072">
    <property type="entry name" value="Response_reg"/>
    <property type="match status" value="1"/>
</dbReference>
<dbReference type="CDD" id="cd06170">
    <property type="entry name" value="LuxR_C_like"/>
    <property type="match status" value="1"/>
</dbReference>
<keyword evidence="7" id="KW-1185">Reference proteome</keyword>
<dbReference type="SMART" id="SM00421">
    <property type="entry name" value="HTH_LUXR"/>
    <property type="match status" value="1"/>
</dbReference>
<dbReference type="InterPro" id="IPR016032">
    <property type="entry name" value="Sig_transdc_resp-reg_C-effctor"/>
</dbReference>
<dbReference type="SUPFAM" id="SSF52172">
    <property type="entry name" value="CheY-like"/>
    <property type="match status" value="1"/>
</dbReference>
<dbReference type="PANTHER" id="PTHR43214:SF43">
    <property type="entry name" value="TWO-COMPONENT RESPONSE REGULATOR"/>
    <property type="match status" value="1"/>
</dbReference>
<dbReference type="PRINTS" id="PR00038">
    <property type="entry name" value="HTHLUXR"/>
</dbReference>
<gene>
    <name evidence="6" type="ORF">J2X31_002536</name>
</gene>
<dbReference type="PANTHER" id="PTHR43214">
    <property type="entry name" value="TWO-COMPONENT RESPONSE REGULATOR"/>
    <property type="match status" value="1"/>
</dbReference>
<keyword evidence="2 6" id="KW-0238">DNA-binding</keyword>
<feature type="modified residue" description="4-aspartylphosphate" evidence="3">
    <location>
        <position position="58"/>
    </location>
</feature>
<dbReference type="SMART" id="SM00448">
    <property type="entry name" value="REC"/>
    <property type="match status" value="1"/>
</dbReference>
<dbReference type="GO" id="GO:0003677">
    <property type="term" value="F:DNA binding"/>
    <property type="evidence" value="ECO:0007669"/>
    <property type="project" value="UniProtKB-KW"/>
</dbReference>
<evidence type="ECO:0000259" key="5">
    <source>
        <dbReference type="PROSITE" id="PS50110"/>
    </source>
</evidence>
<feature type="domain" description="Response regulatory" evidence="5">
    <location>
        <begin position="5"/>
        <end position="123"/>
    </location>
</feature>
<dbReference type="Proteomes" id="UP001255185">
    <property type="component" value="Unassembled WGS sequence"/>
</dbReference>
<protein>
    <submittedName>
        <fullName evidence="6">DNA-binding NarL/FixJ family response regulator</fullName>
    </submittedName>
</protein>
<dbReference type="InterPro" id="IPR036388">
    <property type="entry name" value="WH-like_DNA-bd_sf"/>
</dbReference>
<evidence type="ECO:0000256" key="2">
    <source>
        <dbReference type="ARBA" id="ARBA00023125"/>
    </source>
</evidence>